<dbReference type="EC" id="5.6.2.3" evidence="11"/>
<proteinExistence type="inferred from homology"/>
<dbReference type="GO" id="GO:0008854">
    <property type="term" value="F:exodeoxyribonuclease V activity"/>
    <property type="evidence" value="ECO:0007669"/>
    <property type="project" value="InterPro"/>
</dbReference>
<dbReference type="GO" id="GO:0017116">
    <property type="term" value="F:single-stranded DNA helicase activity"/>
    <property type="evidence" value="ECO:0007669"/>
    <property type="project" value="TreeGrafter"/>
</dbReference>
<keyword evidence="3 11" id="KW-0227">DNA damage</keyword>
<dbReference type="Pfam" id="PF21185">
    <property type="entry name" value="RecD_N"/>
    <property type="match status" value="1"/>
</dbReference>
<keyword evidence="7 11" id="KW-0067">ATP-binding</keyword>
<dbReference type="Gene3D" id="1.10.10.1020">
    <property type="entry name" value="RecBCD complex, subunit RecD, N-terminal domain"/>
    <property type="match status" value="1"/>
</dbReference>
<evidence type="ECO:0000256" key="7">
    <source>
        <dbReference type="ARBA" id="ARBA00022840"/>
    </source>
</evidence>
<keyword evidence="2 11" id="KW-0547">Nucleotide-binding</keyword>
<gene>
    <name evidence="11 14" type="primary">recD</name>
    <name evidence="14" type="ORF">M9394_02955</name>
</gene>
<evidence type="ECO:0000313" key="15">
    <source>
        <dbReference type="Proteomes" id="UP001056323"/>
    </source>
</evidence>
<comment type="miscellaneous">
    <text evidence="11">In the RecBCD complex, RecB has a slow 3'-5' helicase, an exonuclease activity and loads RecA onto ssDNA, RecD has a fast 5'-3' helicase activity, while RecC stimulates the ATPase and processivity of the RecB helicase and contributes to recognition of the Chi site.</text>
</comment>
<dbReference type="GO" id="GO:0009338">
    <property type="term" value="C:exodeoxyribonuclease V complex"/>
    <property type="evidence" value="ECO:0007669"/>
    <property type="project" value="InterPro"/>
</dbReference>
<dbReference type="CDD" id="cd18809">
    <property type="entry name" value="SF1_C_RecD"/>
    <property type="match status" value="1"/>
</dbReference>
<dbReference type="InterPro" id="IPR050534">
    <property type="entry name" value="Coronavir_polyprotein_1ab"/>
</dbReference>
<dbReference type="Pfam" id="PF13538">
    <property type="entry name" value="UvrD_C_2"/>
    <property type="match status" value="1"/>
</dbReference>
<name>A0AAE9I733_9ENTR</name>
<dbReference type="RefSeq" id="WP_250249947.1">
    <property type="nucleotide sequence ID" value="NZ_CP097751.1"/>
</dbReference>
<dbReference type="PANTHER" id="PTHR43788:SF6">
    <property type="entry name" value="DNA HELICASE B"/>
    <property type="match status" value="1"/>
</dbReference>
<evidence type="ECO:0000256" key="6">
    <source>
        <dbReference type="ARBA" id="ARBA00022839"/>
    </source>
</evidence>
<reference evidence="14" key="1">
    <citation type="submission" date="2022-05" db="EMBL/GenBank/DDBJ databases">
        <title>Impact of host demography and evolutionary history on endosymbiont molecular evolution: a test in carpenter ants (Genus Camponotus) and their Blochmannia endosymbionts.</title>
        <authorList>
            <person name="Manthey J.D."/>
            <person name="Giron J.C."/>
            <person name="Hruska J.P."/>
        </authorList>
    </citation>
    <scope>NUCLEOTIDE SEQUENCE</scope>
    <source>
        <strain evidence="14">C-049</strain>
    </source>
</reference>
<keyword evidence="1 11" id="KW-0540">Nuclease</keyword>
<dbReference type="AlphaFoldDB" id="A0AAE9I733"/>
<accession>A0AAE9I733</accession>
<keyword evidence="4 11" id="KW-0378">Hydrolase</keyword>
<sequence length="635" mass="72554">MKDVINNILKLGLWHSLDVQFADVLALPIYDGDRNNNIKEALILASATLSSNVRAGHVCLPLWFLTPDKLFQGNYPELTYAIYKKLGKLSISDWQELLLSCPSVSDGSRVTPLILENKRLYLHHMWQDECIVAQFFSHNYPSNIFQKEKIIYVLNQLFPITYTEVDWHKIATAIGVTHHRVLISGGPGTGKTSIIAKIVAALLLCSKNNDLNIQITAPTGKAAALLTESFRTTMHNIPQLENLFLCNLPEKAITLHSLLRTRLYKENIQYNCFNLTHLDLLIIDEASMVSLSMLAQLILTLSPQTKVIFFGDQYQLCSVEPGSVFKDVCQFSNFYYSHKRYQELIDLTGYILPIISPAELSIHYNYNSIIDGTCILKKNYRFSESSGINKLSGAINSGDYNYALSLLNSSIYKDLYYIYFVDKKSYITMILNCAMAYSNYLQELKHTKILTKNILNIFNHYRILCALRDGPFGVIRLNYYVEQILNEKGLIQLNNSRNYIGRPIIILRNKPSLELYNGDVGILLLNDQNKLSAYFILPRGGIKVIQIYQLPEYETCFAMTIHKAQGSEFQHIAIVLPNQYTPLLTRELLYTAVTRARQCLYLYATDHVIIRSINSITQRYSGLYEKIKNHIMPIV</sequence>
<dbReference type="Pfam" id="PF13245">
    <property type="entry name" value="AAA_19"/>
    <property type="match status" value="1"/>
</dbReference>
<keyword evidence="9 11" id="KW-0234">DNA repair</keyword>
<dbReference type="GO" id="GO:0000724">
    <property type="term" value="P:double-strand break repair via homologous recombination"/>
    <property type="evidence" value="ECO:0007669"/>
    <property type="project" value="UniProtKB-UniRule"/>
</dbReference>
<evidence type="ECO:0000256" key="11">
    <source>
        <dbReference type="HAMAP-Rule" id="MF_01487"/>
    </source>
</evidence>
<protein>
    <recommendedName>
        <fullName evidence="11">RecBCD enzyme subunit RecD</fullName>
        <ecNumber evidence="11">5.6.2.3</ecNumber>
    </recommendedName>
    <alternativeName>
        <fullName evidence="11">DNA 5'-3' helicase subunit RecD</fullName>
    </alternativeName>
    <alternativeName>
        <fullName evidence="11">Exonuclease V subunit RecD</fullName>
        <shortName evidence="11">ExoV subunit RecD</shortName>
    </alternativeName>
    <alternativeName>
        <fullName evidence="11">Helicase/nuclease RecBCD subunit RecD</fullName>
    </alternativeName>
</protein>
<evidence type="ECO:0000256" key="10">
    <source>
        <dbReference type="ARBA" id="ARBA00023235"/>
    </source>
</evidence>
<evidence type="ECO:0000256" key="4">
    <source>
        <dbReference type="ARBA" id="ARBA00022801"/>
    </source>
</evidence>
<dbReference type="GO" id="GO:0043139">
    <property type="term" value="F:5'-3' DNA helicase activity"/>
    <property type="evidence" value="ECO:0007669"/>
    <property type="project" value="UniProtKB-UniRule"/>
</dbReference>
<dbReference type="PANTHER" id="PTHR43788">
    <property type="entry name" value="DNA2/NAM7 HELICASE FAMILY MEMBER"/>
    <property type="match status" value="1"/>
</dbReference>
<evidence type="ECO:0000256" key="3">
    <source>
        <dbReference type="ARBA" id="ARBA00022763"/>
    </source>
</evidence>
<evidence type="ECO:0000256" key="8">
    <source>
        <dbReference type="ARBA" id="ARBA00023125"/>
    </source>
</evidence>
<dbReference type="HAMAP" id="MF_01487">
    <property type="entry name" value="RecD"/>
    <property type="match status" value="1"/>
</dbReference>
<evidence type="ECO:0000259" key="12">
    <source>
        <dbReference type="Pfam" id="PF13538"/>
    </source>
</evidence>
<dbReference type="InterPro" id="IPR041851">
    <property type="entry name" value="RecD_N_sf"/>
</dbReference>
<evidence type="ECO:0000313" key="14">
    <source>
        <dbReference type="EMBL" id="URJ27485.1"/>
    </source>
</evidence>
<keyword evidence="8 11" id="KW-0238">DNA-binding</keyword>
<evidence type="ECO:0000256" key="9">
    <source>
        <dbReference type="ARBA" id="ARBA00023204"/>
    </source>
</evidence>
<organism evidence="14 15">
    <name type="scientific">Candidatus Blochmanniella camponoti</name>
    <dbReference type="NCBI Taxonomy" id="108080"/>
    <lineage>
        <taxon>Bacteria</taxon>
        <taxon>Pseudomonadati</taxon>
        <taxon>Pseudomonadota</taxon>
        <taxon>Gammaproteobacteria</taxon>
        <taxon>Enterobacterales</taxon>
        <taxon>Enterobacteriaceae</taxon>
        <taxon>ant endosymbionts</taxon>
        <taxon>Candidatus Blochmanniella</taxon>
    </lineage>
</organism>
<evidence type="ECO:0000256" key="2">
    <source>
        <dbReference type="ARBA" id="ARBA00022741"/>
    </source>
</evidence>
<evidence type="ECO:0000256" key="5">
    <source>
        <dbReference type="ARBA" id="ARBA00022806"/>
    </source>
</evidence>
<comment type="catalytic activity">
    <reaction evidence="11">
        <text>ATP + H2O = ADP + phosphate + H(+)</text>
        <dbReference type="Rhea" id="RHEA:13065"/>
        <dbReference type="ChEBI" id="CHEBI:15377"/>
        <dbReference type="ChEBI" id="CHEBI:15378"/>
        <dbReference type="ChEBI" id="CHEBI:30616"/>
        <dbReference type="ChEBI" id="CHEBI:43474"/>
        <dbReference type="ChEBI" id="CHEBI:456216"/>
        <dbReference type="EC" id="5.6.2.3"/>
    </reaction>
</comment>
<dbReference type="InterPro" id="IPR006344">
    <property type="entry name" value="RecD"/>
</dbReference>
<keyword evidence="5 11" id="KW-0347">Helicase</keyword>
<evidence type="ECO:0000256" key="1">
    <source>
        <dbReference type="ARBA" id="ARBA00022722"/>
    </source>
</evidence>
<dbReference type="EMBL" id="CP097751">
    <property type="protein sequence ID" value="URJ27485.1"/>
    <property type="molecule type" value="Genomic_DNA"/>
</dbReference>
<dbReference type="KEGG" id="bhb:M9394_02955"/>
<dbReference type="InterPro" id="IPR027785">
    <property type="entry name" value="UvrD-like_helicase_C"/>
</dbReference>
<dbReference type="CDD" id="cd17933">
    <property type="entry name" value="DEXSc_RecD-like"/>
    <property type="match status" value="1"/>
</dbReference>
<dbReference type="GO" id="GO:0005524">
    <property type="term" value="F:ATP binding"/>
    <property type="evidence" value="ECO:0007669"/>
    <property type="project" value="UniProtKB-UniRule"/>
</dbReference>
<comment type="subunit">
    <text evidence="11">Heterotrimer of RecB, RecC and RecD. All subunits contribute to DNA-binding.</text>
</comment>
<evidence type="ECO:0000259" key="13">
    <source>
        <dbReference type="Pfam" id="PF21185"/>
    </source>
</evidence>
<comment type="function">
    <text evidence="11">A helicase/nuclease that prepares dsDNA breaks (DSB) for recombinational DNA repair. Binds to DSBs and unwinds DNA via a highly rapid and processive ATP-dependent bidirectional helicase activity. Unwinds dsDNA until it encounters a Chi (crossover hotspot instigator) sequence from the 3' direction. Cuts ssDNA a few nucleotides 3' to the Chi site. The properties and activities of the enzyme are changed at Chi. The Chi-altered holoenzyme produces a long 3'-ssDNA overhang and facilitates RecA-binding to the ssDNA for homologous DNA recombination and repair. Holoenzyme degrades any linearized DNA that is unable to undergo homologous recombination. In the holoenzyme this subunit has ssDNA-dependent ATPase and 5'-3' helicase activity. When added to pre-assembled RecBC greatly stimulates nuclease activity and augments holoenzyme processivity. Negatively regulates the RecA-loading ability of RecBCD.</text>
</comment>
<keyword evidence="6 11" id="KW-0269">Exonuclease</keyword>
<keyword evidence="10 11" id="KW-0413">Isomerase</keyword>
<dbReference type="NCBIfam" id="TIGR01447">
    <property type="entry name" value="recD"/>
    <property type="match status" value="1"/>
</dbReference>
<dbReference type="SUPFAM" id="SSF52540">
    <property type="entry name" value="P-loop containing nucleoside triphosphate hydrolases"/>
    <property type="match status" value="2"/>
</dbReference>
<comment type="similarity">
    <text evidence="11">Belongs to the RecD family.</text>
</comment>
<dbReference type="Proteomes" id="UP001056323">
    <property type="component" value="Chromosome"/>
</dbReference>
<feature type="domain" description="UvrD-like helicase C-terminal" evidence="12">
    <location>
        <begin position="556"/>
        <end position="603"/>
    </location>
</feature>
<dbReference type="InterPro" id="IPR049550">
    <property type="entry name" value="RecD_N"/>
</dbReference>
<feature type="domain" description="RecBCD enzyme subunit RecD N-terminal" evidence="13">
    <location>
        <begin position="11"/>
        <end position="121"/>
    </location>
</feature>
<dbReference type="InterPro" id="IPR027417">
    <property type="entry name" value="P-loop_NTPase"/>
</dbReference>
<dbReference type="Gene3D" id="3.40.50.300">
    <property type="entry name" value="P-loop containing nucleotide triphosphate hydrolases"/>
    <property type="match status" value="3"/>
</dbReference>
<dbReference type="GO" id="GO:0003677">
    <property type="term" value="F:DNA binding"/>
    <property type="evidence" value="ECO:0007669"/>
    <property type="project" value="UniProtKB-UniRule"/>
</dbReference>
<feature type="binding site" evidence="11">
    <location>
        <begin position="185"/>
        <end position="192"/>
    </location>
    <ligand>
        <name>ATP</name>
        <dbReference type="ChEBI" id="CHEBI:30616"/>
    </ligand>
</feature>